<dbReference type="OrthoDB" id="275011at2759"/>
<dbReference type="SUPFAM" id="SSF103196">
    <property type="entry name" value="Roadblock/LC7 domain"/>
    <property type="match status" value="1"/>
</dbReference>
<dbReference type="GO" id="GO:0032008">
    <property type="term" value="P:positive regulation of TOR signaling"/>
    <property type="evidence" value="ECO:0007669"/>
    <property type="project" value="InterPro"/>
</dbReference>
<dbReference type="AlphaFoldDB" id="A0A1W4WFX4"/>
<dbReference type="CTD" id="389541"/>
<sequence length="94" mass="10522">MERIPDQLGHLVINEDGAVLMSSGDLENDEKTADIILNLLNLTDEIDPVAFPSGDKFKKLSITYSDHCYIICLSNRKVHVVKKALNNEWPSVLV</sequence>
<organism evidence="5 6">
    <name type="scientific">Agrilus planipennis</name>
    <name type="common">Emerald ash borer</name>
    <name type="synonym">Agrilus marcopoli</name>
    <dbReference type="NCBI Taxonomy" id="224129"/>
    <lineage>
        <taxon>Eukaryota</taxon>
        <taxon>Metazoa</taxon>
        <taxon>Ecdysozoa</taxon>
        <taxon>Arthropoda</taxon>
        <taxon>Hexapoda</taxon>
        <taxon>Insecta</taxon>
        <taxon>Pterygota</taxon>
        <taxon>Neoptera</taxon>
        <taxon>Endopterygota</taxon>
        <taxon>Coleoptera</taxon>
        <taxon>Polyphaga</taxon>
        <taxon>Elateriformia</taxon>
        <taxon>Buprestoidea</taxon>
        <taxon>Buprestidae</taxon>
        <taxon>Agrilinae</taxon>
        <taxon>Agrilus</taxon>
    </lineage>
</organism>
<proteinExistence type="inferred from homology"/>
<reference evidence="6" key="1">
    <citation type="submission" date="2025-08" db="UniProtKB">
        <authorList>
            <consortium name="RefSeq"/>
        </authorList>
    </citation>
    <scope>IDENTIFICATION</scope>
    <source>
        <tissue evidence="6">Entire body</tissue>
    </source>
</reference>
<accession>A0A1W4WFX4</accession>
<name>A0A1W4WFX4_AGRPL</name>
<keyword evidence="3" id="KW-0458">Lysosome</keyword>
<comment type="similarity">
    <text evidence="2">Belongs to the LAMTOR4 family.</text>
</comment>
<evidence type="ECO:0000256" key="2">
    <source>
        <dbReference type="ARBA" id="ARBA00010627"/>
    </source>
</evidence>
<evidence type="ECO:0000313" key="5">
    <source>
        <dbReference type="Proteomes" id="UP000192223"/>
    </source>
</evidence>
<dbReference type="GO" id="GO:0005764">
    <property type="term" value="C:lysosome"/>
    <property type="evidence" value="ECO:0007669"/>
    <property type="project" value="UniProtKB-SubCell"/>
</dbReference>
<evidence type="ECO:0000313" key="6">
    <source>
        <dbReference type="RefSeq" id="XP_018319013.1"/>
    </source>
</evidence>
<dbReference type="GeneID" id="108732617"/>
<dbReference type="Proteomes" id="UP000192223">
    <property type="component" value="Unplaced"/>
</dbReference>
<dbReference type="KEGG" id="apln:108732617"/>
<dbReference type="InParanoid" id="A0A1W4WFX4"/>
<dbReference type="RefSeq" id="XP_018319013.1">
    <property type="nucleotide sequence ID" value="XM_018463511.1"/>
</dbReference>
<dbReference type="GO" id="GO:0071230">
    <property type="term" value="P:cellular response to amino acid stimulus"/>
    <property type="evidence" value="ECO:0007669"/>
    <property type="project" value="InterPro"/>
</dbReference>
<evidence type="ECO:0000256" key="3">
    <source>
        <dbReference type="ARBA" id="ARBA00023228"/>
    </source>
</evidence>
<keyword evidence="5" id="KW-1185">Reference proteome</keyword>
<dbReference type="PANTHER" id="PTHR33967:SF1">
    <property type="entry name" value="RAGULATOR COMPLEX PROTEIN LAMTOR4"/>
    <property type="match status" value="1"/>
</dbReference>
<comment type="subcellular location">
    <subcellularLocation>
        <location evidence="1">Lysosome</location>
    </subcellularLocation>
</comment>
<dbReference type="InterPro" id="IPR034601">
    <property type="entry name" value="LAMTOR4"/>
</dbReference>
<dbReference type="GO" id="GO:0005085">
    <property type="term" value="F:guanyl-nucleotide exchange factor activity"/>
    <property type="evidence" value="ECO:0007669"/>
    <property type="project" value="TreeGrafter"/>
</dbReference>
<protein>
    <recommendedName>
        <fullName evidence="4">Late endosomal/lysosomal adaptor and MAPK and MTOR activator 4</fullName>
    </recommendedName>
</protein>
<gene>
    <name evidence="6" type="primary">LOC108732617</name>
</gene>
<dbReference type="STRING" id="224129.A0A1W4WFX4"/>
<evidence type="ECO:0000256" key="4">
    <source>
        <dbReference type="ARBA" id="ARBA00032690"/>
    </source>
</evidence>
<dbReference type="PANTHER" id="PTHR33967">
    <property type="entry name" value="RAGULATOR COMPLEX PROTEIN LAMTOR4"/>
    <property type="match status" value="1"/>
</dbReference>
<evidence type="ECO:0000256" key="1">
    <source>
        <dbReference type="ARBA" id="ARBA00004371"/>
    </source>
</evidence>
<dbReference type="FunCoup" id="A0A1W4WFX4">
    <property type="interactions" value="693"/>
</dbReference>
<dbReference type="GO" id="GO:0071986">
    <property type="term" value="C:Ragulator complex"/>
    <property type="evidence" value="ECO:0007669"/>
    <property type="project" value="InterPro"/>
</dbReference>